<dbReference type="Proteomes" id="UP000566711">
    <property type="component" value="Unassembled WGS sequence"/>
</dbReference>
<dbReference type="SUPFAM" id="SSF55874">
    <property type="entry name" value="ATPase domain of HSP90 chaperone/DNA topoisomerase II/histidine kinase"/>
    <property type="match status" value="1"/>
</dbReference>
<dbReference type="RefSeq" id="WP_182217381.1">
    <property type="nucleotide sequence ID" value="NZ_JACEZS010000008.1"/>
</dbReference>
<dbReference type="InterPro" id="IPR036890">
    <property type="entry name" value="HATPase_C_sf"/>
</dbReference>
<dbReference type="Pfam" id="PF01590">
    <property type="entry name" value="GAF"/>
    <property type="match status" value="1"/>
</dbReference>
<evidence type="ECO:0000256" key="2">
    <source>
        <dbReference type="ARBA" id="ARBA00012438"/>
    </source>
</evidence>
<comment type="caution">
    <text evidence="6">The sequence shown here is derived from an EMBL/GenBank/DDBJ whole genome shotgun (WGS) entry which is preliminary data.</text>
</comment>
<dbReference type="InterPro" id="IPR036097">
    <property type="entry name" value="HisK_dim/P_sf"/>
</dbReference>
<protein>
    <recommendedName>
        <fullName evidence="2">histidine kinase</fullName>
        <ecNumber evidence="2">2.7.13.3</ecNumber>
    </recommendedName>
</protein>
<dbReference type="PANTHER" id="PTHR43065:SF47">
    <property type="match status" value="1"/>
</dbReference>
<dbReference type="PROSITE" id="PS50109">
    <property type="entry name" value="HIS_KIN"/>
    <property type="match status" value="1"/>
</dbReference>
<dbReference type="InterPro" id="IPR003594">
    <property type="entry name" value="HATPase_dom"/>
</dbReference>
<dbReference type="SMART" id="SM00387">
    <property type="entry name" value="HATPase_c"/>
    <property type="match status" value="1"/>
</dbReference>
<dbReference type="InterPro" id="IPR004358">
    <property type="entry name" value="Sig_transdc_His_kin-like_C"/>
</dbReference>
<dbReference type="Gene3D" id="3.30.565.10">
    <property type="entry name" value="Histidine kinase-like ATPase, C-terminal domain"/>
    <property type="match status" value="1"/>
</dbReference>
<evidence type="ECO:0000256" key="3">
    <source>
        <dbReference type="ARBA" id="ARBA00022553"/>
    </source>
</evidence>
<dbReference type="SMART" id="SM00065">
    <property type="entry name" value="GAF"/>
    <property type="match status" value="2"/>
</dbReference>
<evidence type="ECO:0000259" key="5">
    <source>
        <dbReference type="PROSITE" id="PS50109"/>
    </source>
</evidence>
<dbReference type="SUPFAM" id="SSF47384">
    <property type="entry name" value="Homodimeric domain of signal transducing histidine kinase"/>
    <property type="match status" value="1"/>
</dbReference>
<keyword evidence="7" id="KW-1185">Reference proteome</keyword>
<dbReference type="Pfam" id="PF02518">
    <property type="entry name" value="HATPase_c"/>
    <property type="match status" value="1"/>
</dbReference>
<keyword evidence="3" id="KW-0597">Phosphoprotein</keyword>
<proteinExistence type="predicted"/>
<dbReference type="AlphaFoldDB" id="A0A7W2EHB1"/>
<name>A0A7W2EHB1_9BURK</name>
<dbReference type="InterPro" id="IPR003018">
    <property type="entry name" value="GAF"/>
</dbReference>
<evidence type="ECO:0000313" key="6">
    <source>
        <dbReference type="EMBL" id="MBA5605908.1"/>
    </source>
</evidence>
<evidence type="ECO:0000256" key="1">
    <source>
        <dbReference type="ARBA" id="ARBA00000085"/>
    </source>
</evidence>
<dbReference type="Gene3D" id="1.10.287.130">
    <property type="match status" value="1"/>
</dbReference>
<accession>A0A7W2EHB1</accession>
<dbReference type="PRINTS" id="PR00344">
    <property type="entry name" value="BCTRLSENSOR"/>
</dbReference>
<organism evidence="6 7">
    <name type="scientific">Rugamonas fusca</name>
    <dbReference type="NCBI Taxonomy" id="2758568"/>
    <lineage>
        <taxon>Bacteria</taxon>
        <taxon>Pseudomonadati</taxon>
        <taxon>Pseudomonadota</taxon>
        <taxon>Betaproteobacteria</taxon>
        <taxon>Burkholderiales</taxon>
        <taxon>Oxalobacteraceae</taxon>
        <taxon>Telluria group</taxon>
        <taxon>Rugamonas</taxon>
    </lineage>
</organism>
<gene>
    <name evidence="6" type="ORF">H3H36_11110</name>
</gene>
<evidence type="ECO:0000313" key="7">
    <source>
        <dbReference type="Proteomes" id="UP000566711"/>
    </source>
</evidence>
<comment type="catalytic activity">
    <reaction evidence="1">
        <text>ATP + protein L-histidine = ADP + protein N-phospho-L-histidine.</text>
        <dbReference type="EC" id="2.7.13.3"/>
    </reaction>
</comment>
<keyword evidence="6" id="KW-0418">Kinase</keyword>
<dbReference type="EC" id="2.7.13.3" evidence="2"/>
<dbReference type="PANTHER" id="PTHR43065">
    <property type="entry name" value="SENSOR HISTIDINE KINASE"/>
    <property type="match status" value="1"/>
</dbReference>
<dbReference type="GO" id="GO:0000155">
    <property type="term" value="F:phosphorelay sensor kinase activity"/>
    <property type="evidence" value="ECO:0007669"/>
    <property type="project" value="InterPro"/>
</dbReference>
<dbReference type="SUPFAM" id="SSF55781">
    <property type="entry name" value="GAF domain-like"/>
    <property type="match status" value="2"/>
</dbReference>
<dbReference type="Gene3D" id="3.30.450.40">
    <property type="match status" value="2"/>
</dbReference>
<reference evidence="6 7" key="1">
    <citation type="submission" date="2020-07" db="EMBL/GenBank/DDBJ databases">
        <title>Novel species isolated from subtropical streams in China.</title>
        <authorList>
            <person name="Lu H."/>
        </authorList>
    </citation>
    <scope>NUCLEOTIDE SEQUENCE [LARGE SCALE GENOMIC DNA]</scope>
    <source>
        <strain evidence="6 7">FT3S</strain>
    </source>
</reference>
<keyword evidence="6" id="KW-0808">Transferase</keyword>
<dbReference type="Pfam" id="PF13185">
    <property type="entry name" value="GAF_2"/>
    <property type="match status" value="1"/>
</dbReference>
<dbReference type="InterPro" id="IPR029016">
    <property type="entry name" value="GAF-like_dom_sf"/>
</dbReference>
<evidence type="ECO:0000256" key="4">
    <source>
        <dbReference type="SAM" id="Coils"/>
    </source>
</evidence>
<dbReference type="InterPro" id="IPR003661">
    <property type="entry name" value="HisK_dim/P_dom"/>
</dbReference>
<sequence>MESRLTRLEAVQTMLLEIGRLSSRCTNVTEFLEGVHTALGRIMYAANFFVALTDQGRDEDNKVRFVYFVDEADAAPDRDTWFKLASPEQSPTAWVILHRVPLVMTAEQAISKSFAGSTWGVGTTAEHWMGCPLLDQNHVALGAIVIQSYDKEHTFSAEDQALFELIAGSVSGALQGLQSVDRLERAVRERTALLAHEVAERRRAESIQHALYQLADLSATTVDGATLNRRLHDIIGELVPARNFLMALYHPDRHEMTVPYFVDEKDAQAPVKRFAYGQGMSSYVLQKRQAVLLDGPGYAALVASGELNEPMGNVDIASWMGAPMLLGEKIYGVIIVQSYDQGVRYTQADLDILAFMANHVAVAIARMQADRAIRKAKEALEEQNAALNSALTALQEAQSELVRQEKLASLGRLVAGVAHEINTPLGICVTATSHLVQELKLTREDLAAGTLDEEGLNSFFDIVDQSLRIMTTNTQRAAALVRSFKQVAVDQSSDEIRAFNLRKYLDEVLLSLQPKLKGKQVAVEIDCAPDIHMESFPGAVSQIVTNMVVNSLVHGYGEGQEGKIRITGKLDGDHVLFDYSDDGIGMDNTTLAQLFDPFFTTKRGSGGSGLGAHILYNLVTGPLGGTVKVVSAPGMGLHYKLRFPRTRRKQGPEEVAQAEPA</sequence>
<dbReference type="EMBL" id="JACEZS010000008">
    <property type="protein sequence ID" value="MBA5605908.1"/>
    <property type="molecule type" value="Genomic_DNA"/>
</dbReference>
<dbReference type="CDD" id="cd00082">
    <property type="entry name" value="HisKA"/>
    <property type="match status" value="1"/>
</dbReference>
<feature type="domain" description="Histidine kinase" evidence="5">
    <location>
        <begin position="416"/>
        <end position="647"/>
    </location>
</feature>
<dbReference type="InterPro" id="IPR005467">
    <property type="entry name" value="His_kinase_dom"/>
</dbReference>
<keyword evidence="4" id="KW-0175">Coiled coil</keyword>
<feature type="coiled-coil region" evidence="4">
    <location>
        <begin position="362"/>
        <end position="407"/>
    </location>
</feature>